<proteinExistence type="predicted"/>
<dbReference type="AlphaFoldDB" id="A0A016RXH0"/>
<name>A0A016RXH0_9BILA</name>
<accession>A0A016RXH0</accession>
<protein>
    <submittedName>
        <fullName evidence="1">Uncharacterized protein</fullName>
    </submittedName>
</protein>
<organism evidence="1 2">
    <name type="scientific">Ancylostoma ceylanicum</name>
    <dbReference type="NCBI Taxonomy" id="53326"/>
    <lineage>
        <taxon>Eukaryota</taxon>
        <taxon>Metazoa</taxon>
        <taxon>Ecdysozoa</taxon>
        <taxon>Nematoda</taxon>
        <taxon>Chromadorea</taxon>
        <taxon>Rhabditida</taxon>
        <taxon>Rhabditina</taxon>
        <taxon>Rhabditomorpha</taxon>
        <taxon>Strongyloidea</taxon>
        <taxon>Ancylostomatidae</taxon>
        <taxon>Ancylostomatinae</taxon>
        <taxon>Ancylostoma</taxon>
    </lineage>
</organism>
<reference evidence="2" key="1">
    <citation type="journal article" date="2015" name="Nat. Genet.">
        <title>The genome and transcriptome of the zoonotic hookworm Ancylostoma ceylanicum identify infection-specific gene families.</title>
        <authorList>
            <person name="Schwarz E.M."/>
            <person name="Hu Y."/>
            <person name="Antoshechkin I."/>
            <person name="Miller M.M."/>
            <person name="Sternberg P.W."/>
            <person name="Aroian R.V."/>
        </authorList>
    </citation>
    <scope>NUCLEOTIDE SEQUENCE</scope>
    <source>
        <strain evidence="2">HY135</strain>
    </source>
</reference>
<gene>
    <name evidence="1" type="primary">Acey_s0345.g3125</name>
    <name evidence="1" type="ORF">Y032_0345g3125</name>
</gene>
<dbReference type="EMBL" id="JARK01001681">
    <property type="protein sequence ID" value="EYB83028.1"/>
    <property type="molecule type" value="Genomic_DNA"/>
</dbReference>
<evidence type="ECO:0000313" key="1">
    <source>
        <dbReference type="EMBL" id="EYB83028.1"/>
    </source>
</evidence>
<keyword evidence="2" id="KW-1185">Reference proteome</keyword>
<sequence>MGRHERAYLAVANWWKISTPENSVLHGLCTDIYREVQNYGDTPKELYLALLSMLTIPFPSIFTQHLPETTAFEFFTKKNREEFEQLATNYQTQKEHIRTIRHQLWREVSLSPGNLMPPEALAMKINYVVFLRVKSDFAFKGSTQGNFHFEISLNFELTHLT</sequence>
<dbReference type="Proteomes" id="UP000024635">
    <property type="component" value="Unassembled WGS sequence"/>
</dbReference>
<comment type="caution">
    <text evidence="1">The sequence shown here is derived from an EMBL/GenBank/DDBJ whole genome shotgun (WGS) entry which is preliminary data.</text>
</comment>
<evidence type="ECO:0000313" key="2">
    <source>
        <dbReference type="Proteomes" id="UP000024635"/>
    </source>
</evidence>